<dbReference type="PROSITE" id="PS00211">
    <property type="entry name" value="ABC_TRANSPORTER_1"/>
    <property type="match status" value="1"/>
</dbReference>
<comment type="subcellular location">
    <subcellularLocation>
        <location evidence="1">Cell membrane</location>
        <topology evidence="1">Peripheral membrane protein</topology>
    </subcellularLocation>
</comment>
<evidence type="ECO:0000256" key="2">
    <source>
        <dbReference type="ARBA" id="ARBA00022448"/>
    </source>
</evidence>
<keyword evidence="4" id="KW-0677">Repeat</keyword>
<keyword evidence="8" id="KW-0472">Membrane</keyword>
<dbReference type="HOGENOM" id="CLU_000604_92_3_9"/>
<dbReference type="Proteomes" id="UP000005396">
    <property type="component" value="Unassembled WGS sequence"/>
</dbReference>
<accession>A8RTA9</accession>
<keyword evidence="5" id="KW-0547">Nucleotide-binding</keyword>
<evidence type="ECO:0000256" key="1">
    <source>
        <dbReference type="ARBA" id="ARBA00004202"/>
    </source>
</evidence>
<sequence>MEEEYILEMHGIVKEFPGVRALKGVDFNLKPGEVHTIMGENGAGKSTLIKILTGVYEKDGGNIVFNGREVHFHNTFDAQKTGISTVYQELNMIPYLSVGENIYLGRYPRTKAGIDWKSLHKNAQKLLDDLGLDIESRLPLNQYGTASQQMVSIVRAVSLNCQVVVLDEPTSSLDSKEVRMLFNIIKQLKEKKLGIVFISHRLNEVYEISDRITILKDGAYEGTYFPEQLTEFQLIEKMVGRDVREIKGNNRVYDGNGEPFIVMLKDIVRHPKLSGVSIDVKKGEIVGLTGLLGSGRTETAKVLFGYDIPDSGEIVIDEKRVVLKAPKDGLKNGLAFVTENRREEGVIPNMTVRENISISSLPQICRRGFINRKRQEALAEEYIRRFKIKTPSMEQQLKNLSGGNQQKVLLARWIATKPKLIILDEPTRGIDVGAKKEVEDLIKEIADTGISVLLISSELSELVRGCDRIFVLRDGTVRGMLNRDEISEENIMKWIANSPA</sequence>
<feature type="domain" description="ABC transporter" evidence="9">
    <location>
        <begin position="7"/>
        <end position="242"/>
    </location>
</feature>
<dbReference type="SMART" id="SM00382">
    <property type="entry name" value="AAA"/>
    <property type="match status" value="2"/>
</dbReference>
<dbReference type="AlphaFoldDB" id="A8RTA9"/>
<dbReference type="PaxDb" id="411902-CLOBOL_03608"/>
<reference evidence="10 11" key="1">
    <citation type="submission" date="2007-08" db="EMBL/GenBank/DDBJ databases">
        <authorList>
            <person name="Fulton L."/>
            <person name="Clifton S."/>
            <person name="Fulton B."/>
            <person name="Xu J."/>
            <person name="Minx P."/>
            <person name="Pepin K.H."/>
            <person name="Johnson M."/>
            <person name="Thiruvilangam P."/>
            <person name="Bhonagiri V."/>
            <person name="Nash W.E."/>
            <person name="Mardis E.R."/>
            <person name="Wilson R.K."/>
        </authorList>
    </citation>
    <scope>NUCLEOTIDE SEQUENCE [LARGE SCALE GENOMIC DNA]</scope>
    <source>
        <strain evidence="11">ATCC BAA-613 / DSM 15670 / CCUG 46953 / JCM 12243 / WAL 16351</strain>
    </source>
</reference>
<dbReference type="PROSITE" id="PS50893">
    <property type="entry name" value="ABC_TRANSPORTER_2"/>
    <property type="match status" value="2"/>
</dbReference>
<dbReference type="RefSeq" id="WP_002565099.1">
    <property type="nucleotide sequence ID" value="NZ_DS480689.1"/>
</dbReference>
<evidence type="ECO:0000256" key="6">
    <source>
        <dbReference type="ARBA" id="ARBA00022840"/>
    </source>
</evidence>
<keyword evidence="6" id="KW-0067">ATP-binding</keyword>
<protein>
    <recommendedName>
        <fullName evidence="9">ABC transporter domain-containing protein</fullName>
    </recommendedName>
</protein>
<dbReference type="InterPro" id="IPR027417">
    <property type="entry name" value="P-loop_NTPase"/>
</dbReference>
<comment type="caution">
    <text evidence="10">The sequence shown here is derived from an EMBL/GenBank/DDBJ whole genome shotgun (WGS) entry which is preliminary data.</text>
</comment>
<dbReference type="InterPro" id="IPR017871">
    <property type="entry name" value="ABC_transporter-like_CS"/>
</dbReference>
<name>A8RTA9_ENTBW</name>
<keyword evidence="7" id="KW-1278">Translocase</keyword>
<dbReference type="CDD" id="cd03216">
    <property type="entry name" value="ABC_Carb_Monos_I"/>
    <property type="match status" value="1"/>
</dbReference>
<dbReference type="PANTHER" id="PTHR43790:SF9">
    <property type="entry name" value="GALACTOFURANOSE TRANSPORTER ATP-BINDING PROTEIN YTFR"/>
    <property type="match status" value="1"/>
</dbReference>
<dbReference type="CDD" id="cd03215">
    <property type="entry name" value="ABC_Carb_Monos_II"/>
    <property type="match status" value="1"/>
</dbReference>
<dbReference type="InterPro" id="IPR050107">
    <property type="entry name" value="ABC_carbohydrate_import_ATPase"/>
</dbReference>
<evidence type="ECO:0000313" key="10">
    <source>
        <dbReference type="EMBL" id="EDP16171.1"/>
    </source>
</evidence>
<keyword evidence="2" id="KW-0813">Transport</keyword>
<dbReference type="eggNOG" id="COG1129">
    <property type="taxonomic scope" value="Bacteria"/>
</dbReference>
<keyword evidence="3" id="KW-1003">Cell membrane</keyword>
<proteinExistence type="predicted"/>
<dbReference type="GO" id="GO:0005886">
    <property type="term" value="C:plasma membrane"/>
    <property type="evidence" value="ECO:0007669"/>
    <property type="project" value="UniProtKB-SubCell"/>
</dbReference>
<evidence type="ECO:0000256" key="7">
    <source>
        <dbReference type="ARBA" id="ARBA00022967"/>
    </source>
</evidence>
<dbReference type="EMBL" id="ABCC02000032">
    <property type="protein sequence ID" value="EDP16171.1"/>
    <property type="molecule type" value="Genomic_DNA"/>
</dbReference>
<dbReference type="Pfam" id="PF00005">
    <property type="entry name" value="ABC_tran"/>
    <property type="match status" value="2"/>
</dbReference>
<dbReference type="InterPro" id="IPR003593">
    <property type="entry name" value="AAA+_ATPase"/>
</dbReference>
<evidence type="ECO:0000259" key="9">
    <source>
        <dbReference type="PROSITE" id="PS50893"/>
    </source>
</evidence>
<evidence type="ECO:0000256" key="3">
    <source>
        <dbReference type="ARBA" id="ARBA00022475"/>
    </source>
</evidence>
<evidence type="ECO:0000256" key="8">
    <source>
        <dbReference type="ARBA" id="ARBA00023136"/>
    </source>
</evidence>
<dbReference type="FunFam" id="3.40.50.300:FF:000127">
    <property type="entry name" value="Ribose import ATP-binding protein RbsA"/>
    <property type="match status" value="1"/>
</dbReference>
<feature type="domain" description="ABC transporter" evidence="9">
    <location>
        <begin position="246"/>
        <end position="499"/>
    </location>
</feature>
<dbReference type="SUPFAM" id="SSF52540">
    <property type="entry name" value="P-loop containing nucleoside triphosphate hydrolases"/>
    <property type="match status" value="2"/>
</dbReference>
<evidence type="ECO:0000256" key="4">
    <source>
        <dbReference type="ARBA" id="ARBA00022737"/>
    </source>
</evidence>
<organism evidence="10 11">
    <name type="scientific">Enterocloster bolteae (strain ATCC BAA-613 / DSM 15670 / CCUG 46953 / JCM 12243 / WAL 16351)</name>
    <name type="common">Clostridium bolteae</name>
    <dbReference type="NCBI Taxonomy" id="411902"/>
    <lineage>
        <taxon>Bacteria</taxon>
        <taxon>Bacillati</taxon>
        <taxon>Bacillota</taxon>
        <taxon>Clostridia</taxon>
        <taxon>Lachnospirales</taxon>
        <taxon>Lachnospiraceae</taxon>
        <taxon>Enterocloster</taxon>
    </lineage>
</organism>
<dbReference type="Gene3D" id="3.40.50.300">
    <property type="entry name" value="P-loop containing nucleotide triphosphate hydrolases"/>
    <property type="match status" value="2"/>
</dbReference>
<dbReference type="GO" id="GO:0016887">
    <property type="term" value="F:ATP hydrolysis activity"/>
    <property type="evidence" value="ECO:0007669"/>
    <property type="project" value="InterPro"/>
</dbReference>
<reference evidence="10 11" key="2">
    <citation type="submission" date="2007-09" db="EMBL/GenBank/DDBJ databases">
        <title>Draft genome sequence of Clostridium bolteae (ATCC BAA-613).</title>
        <authorList>
            <person name="Sudarsanam P."/>
            <person name="Ley R."/>
            <person name="Guruge J."/>
            <person name="Turnbaugh P.J."/>
            <person name="Mahowald M."/>
            <person name="Liep D."/>
            <person name="Gordon J."/>
        </authorList>
    </citation>
    <scope>NUCLEOTIDE SEQUENCE [LARGE SCALE GENOMIC DNA]</scope>
    <source>
        <strain evidence="11">ATCC BAA-613 / DSM 15670 / CCUG 46953 / JCM 12243 / WAL 16351</strain>
    </source>
</reference>
<dbReference type="PANTHER" id="PTHR43790">
    <property type="entry name" value="CARBOHYDRATE TRANSPORT ATP-BINDING PROTEIN MG119-RELATED"/>
    <property type="match status" value="1"/>
</dbReference>
<evidence type="ECO:0000313" key="11">
    <source>
        <dbReference type="Proteomes" id="UP000005396"/>
    </source>
</evidence>
<dbReference type="GO" id="GO:0005524">
    <property type="term" value="F:ATP binding"/>
    <property type="evidence" value="ECO:0007669"/>
    <property type="project" value="UniProtKB-KW"/>
</dbReference>
<gene>
    <name evidence="10" type="ORF">CLOBOL_03608</name>
</gene>
<evidence type="ECO:0000256" key="5">
    <source>
        <dbReference type="ARBA" id="ARBA00022741"/>
    </source>
</evidence>
<dbReference type="InterPro" id="IPR003439">
    <property type="entry name" value="ABC_transporter-like_ATP-bd"/>
</dbReference>